<evidence type="ECO:0000313" key="3">
    <source>
        <dbReference type="Proteomes" id="UP000764045"/>
    </source>
</evidence>
<dbReference type="InterPro" id="IPR027372">
    <property type="entry name" value="Phytase-like_dom"/>
</dbReference>
<dbReference type="SUPFAM" id="SSF50956">
    <property type="entry name" value="Thermostable phytase (3-phytase)"/>
    <property type="match status" value="1"/>
</dbReference>
<evidence type="ECO:0000313" key="2">
    <source>
        <dbReference type="EMBL" id="MBM6662092.1"/>
    </source>
</evidence>
<dbReference type="AlphaFoldDB" id="A0A938WN76"/>
<accession>A0A938WN76</accession>
<protein>
    <submittedName>
        <fullName evidence="2">Esterase-like activity of phytase family protein</fullName>
    </submittedName>
</protein>
<comment type="caution">
    <text evidence="2">The sequence shown here is derived from an EMBL/GenBank/DDBJ whole genome shotgun (WGS) entry which is preliminary data.</text>
</comment>
<dbReference type="Pfam" id="PF13449">
    <property type="entry name" value="Phytase-like"/>
    <property type="match status" value="1"/>
</dbReference>
<reference evidence="2 3" key="1">
    <citation type="journal article" date="2021" name="Sci. Rep.">
        <title>The distribution of antibiotic resistance genes in chicken gut microbiota commensals.</title>
        <authorList>
            <person name="Juricova H."/>
            <person name="Matiasovicova J."/>
            <person name="Kubasova T."/>
            <person name="Cejkova D."/>
            <person name="Rychlik I."/>
        </authorList>
    </citation>
    <scope>NUCLEOTIDE SEQUENCE [LARGE SCALE GENOMIC DNA]</scope>
    <source>
        <strain evidence="2 3">An819</strain>
    </source>
</reference>
<name>A0A938WN76_9BACT</name>
<keyword evidence="3" id="KW-1185">Reference proteome</keyword>
<dbReference type="Proteomes" id="UP000764045">
    <property type="component" value="Unassembled WGS sequence"/>
</dbReference>
<organism evidence="2 3">
    <name type="scientific">Marseilla massiliensis</name>
    <dbReference type="NCBI Taxonomy" id="1841864"/>
    <lineage>
        <taxon>Bacteria</taxon>
        <taxon>Pseudomonadati</taxon>
        <taxon>Bacteroidota</taxon>
        <taxon>Bacteroidia</taxon>
        <taxon>Bacteroidales</taxon>
        <taxon>Prevotellaceae</taxon>
        <taxon>Marseilla</taxon>
    </lineage>
</organism>
<dbReference type="EMBL" id="JACJJL010000016">
    <property type="protein sequence ID" value="MBM6662092.1"/>
    <property type="molecule type" value="Genomic_DNA"/>
</dbReference>
<proteinExistence type="predicted"/>
<evidence type="ECO:0000259" key="1">
    <source>
        <dbReference type="Pfam" id="PF13449"/>
    </source>
</evidence>
<sequence>MAHLPIAALALLPASVESAESPDSGSAGIEVVRVNRQRSFGSSVPAGNYSGVAWLGGSRYAVVSDKSAGDGFYVFDIDIDSVSGKVRGVSNKGFRSSGTPNRDQEGIAYEPRRGRVYVSGEKDNRVLEYDSAGLLTGQQLALPEVYATAGSRYGIEALTYNTSTRRFWLSTESTLPCDGRQAGYEAPVRNRLRLQCFDDSLKPGPFFYYEMDVPEVGRKPSDYAMGVSELCALDDGRLLVMEREFFVSPSKLSSWVNVKLFVVSPADSLRGCLLPKAKLLEFKTRLSLFKYNLANYEGMCLGPRLAGGERVLLLVSDSQNRYGGVLKDYFKTIVLRF</sequence>
<gene>
    <name evidence="2" type="ORF">H6B30_10085</name>
</gene>
<feature type="domain" description="Phytase-like" evidence="1">
    <location>
        <begin position="45"/>
        <end position="317"/>
    </location>
</feature>